<comment type="caution">
    <text evidence="10">The sequence shown here is derived from an EMBL/GenBank/DDBJ whole genome shotgun (WGS) entry which is preliminary data.</text>
</comment>
<dbReference type="Pfam" id="PF00364">
    <property type="entry name" value="Biotin_lipoyl"/>
    <property type="match status" value="1"/>
</dbReference>
<evidence type="ECO:0000256" key="7">
    <source>
        <dbReference type="ARBA" id="ARBA00023267"/>
    </source>
</evidence>
<keyword evidence="4 8" id="KW-0276">Fatty acid metabolism</keyword>
<dbReference type="InterPro" id="IPR000089">
    <property type="entry name" value="Biotin_lipoyl"/>
</dbReference>
<evidence type="ECO:0000256" key="3">
    <source>
        <dbReference type="ARBA" id="ARBA00022516"/>
    </source>
</evidence>
<dbReference type="Gene3D" id="2.40.50.100">
    <property type="match status" value="1"/>
</dbReference>
<evidence type="ECO:0000256" key="1">
    <source>
        <dbReference type="ARBA" id="ARBA00005194"/>
    </source>
</evidence>
<dbReference type="EMBL" id="PVZG01000012">
    <property type="protein sequence ID" value="PRY25786.1"/>
    <property type="molecule type" value="Genomic_DNA"/>
</dbReference>
<feature type="domain" description="Lipoyl-binding" evidence="9">
    <location>
        <begin position="92"/>
        <end position="168"/>
    </location>
</feature>
<dbReference type="PANTHER" id="PTHR45266:SF3">
    <property type="entry name" value="OXALOACETATE DECARBOXYLASE ALPHA CHAIN"/>
    <property type="match status" value="1"/>
</dbReference>
<evidence type="ECO:0000256" key="2">
    <source>
        <dbReference type="ARBA" id="ARBA00017562"/>
    </source>
</evidence>
<comment type="function">
    <text evidence="8">This protein is a component of the acetyl coenzyme A carboxylase complex; first, biotin carboxylase catalyzes the carboxylation of the carrier protein and then the transcarboxylase transfers the carboxyl group to form malonyl-CoA.</text>
</comment>
<gene>
    <name evidence="10" type="ORF">CLV70_112152</name>
</gene>
<organism evidence="10 11">
    <name type="scientific">Pseudosporangium ferrugineum</name>
    <dbReference type="NCBI Taxonomy" id="439699"/>
    <lineage>
        <taxon>Bacteria</taxon>
        <taxon>Bacillati</taxon>
        <taxon>Actinomycetota</taxon>
        <taxon>Actinomycetes</taxon>
        <taxon>Micromonosporales</taxon>
        <taxon>Micromonosporaceae</taxon>
        <taxon>Pseudosporangium</taxon>
    </lineage>
</organism>
<dbReference type="UniPathway" id="UPA00094"/>
<dbReference type="InterPro" id="IPR001249">
    <property type="entry name" value="AcCoA_biotinCC"/>
</dbReference>
<evidence type="ECO:0000256" key="5">
    <source>
        <dbReference type="ARBA" id="ARBA00023098"/>
    </source>
</evidence>
<dbReference type="InterPro" id="IPR001882">
    <property type="entry name" value="Biotin_BS"/>
</dbReference>
<dbReference type="PANTHER" id="PTHR45266">
    <property type="entry name" value="OXALOACETATE DECARBOXYLASE ALPHA CHAIN"/>
    <property type="match status" value="1"/>
</dbReference>
<keyword evidence="3 8" id="KW-0444">Lipid biosynthesis</keyword>
<evidence type="ECO:0000313" key="10">
    <source>
        <dbReference type="EMBL" id="PRY25786.1"/>
    </source>
</evidence>
<evidence type="ECO:0000256" key="6">
    <source>
        <dbReference type="ARBA" id="ARBA00023160"/>
    </source>
</evidence>
<dbReference type="FunFam" id="2.40.50.100:FF:000003">
    <property type="entry name" value="Acetyl-CoA carboxylase biotin carboxyl carrier protein"/>
    <property type="match status" value="1"/>
</dbReference>
<dbReference type="GO" id="GO:0003989">
    <property type="term" value="F:acetyl-CoA carboxylase activity"/>
    <property type="evidence" value="ECO:0007669"/>
    <property type="project" value="InterPro"/>
</dbReference>
<dbReference type="PRINTS" id="PR01071">
    <property type="entry name" value="ACOABIOTINCC"/>
</dbReference>
<dbReference type="Proteomes" id="UP000239209">
    <property type="component" value="Unassembled WGS sequence"/>
</dbReference>
<keyword evidence="7 8" id="KW-0092">Biotin</keyword>
<evidence type="ECO:0000256" key="8">
    <source>
        <dbReference type="RuleBase" id="RU364072"/>
    </source>
</evidence>
<dbReference type="InterPro" id="IPR011053">
    <property type="entry name" value="Single_hybrid_motif"/>
</dbReference>
<dbReference type="GO" id="GO:0006633">
    <property type="term" value="P:fatty acid biosynthetic process"/>
    <property type="evidence" value="ECO:0007669"/>
    <property type="project" value="UniProtKB-UniPathway"/>
</dbReference>
<proteinExistence type="predicted"/>
<comment type="pathway">
    <text evidence="1 8">Lipid metabolism; fatty acid biosynthesis.</text>
</comment>
<protein>
    <recommendedName>
        <fullName evidence="2 8">Biotin carboxyl carrier protein of acetyl-CoA carboxylase</fullName>
    </recommendedName>
</protein>
<keyword evidence="6 8" id="KW-0275">Fatty acid biosynthesis</keyword>
<dbReference type="GO" id="GO:0009317">
    <property type="term" value="C:acetyl-CoA carboxylase complex"/>
    <property type="evidence" value="ECO:0007669"/>
    <property type="project" value="InterPro"/>
</dbReference>
<dbReference type="PROSITE" id="PS00188">
    <property type="entry name" value="BIOTIN"/>
    <property type="match status" value="1"/>
</dbReference>
<accession>A0A2T0RX67</accession>
<keyword evidence="11" id="KW-1185">Reference proteome</keyword>
<dbReference type="RefSeq" id="WP_106128971.1">
    <property type="nucleotide sequence ID" value="NZ_PVZG01000012.1"/>
</dbReference>
<dbReference type="NCBIfam" id="TIGR00531">
    <property type="entry name" value="BCCP"/>
    <property type="match status" value="1"/>
</dbReference>
<reference evidence="10 11" key="1">
    <citation type="submission" date="2018-03" db="EMBL/GenBank/DDBJ databases">
        <title>Genomic Encyclopedia of Archaeal and Bacterial Type Strains, Phase II (KMG-II): from individual species to whole genera.</title>
        <authorList>
            <person name="Goeker M."/>
        </authorList>
    </citation>
    <scope>NUCLEOTIDE SEQUENCE [LARGE SCALE GENOMIC DNA]</scope>
    <source>
        <strain evidence="10 11">DSM 45348</strain>
    </source>
</reference>
<dbReference type="InterPro" id="IPR050709">
    <property type="entry name" value="Biotin_Carboxyl_Carrier/Decarb"/>
</dbReference>
<evidence type="ECO:0000313" key="11">
    <source>
        <dbReference type="Proteomes" id="UP000239209"/>
    </source>
</evidence>
<evidence type="ECO:0000259" key="9">
    <source>
        <dbReference type="PROSITE" id="PS50968"/>
    </source>
</evidence>
<dbReference type="OrthoDB" id="9811735at2"/>
<dbReference type="AlphaFoldDB" id="A0A2T0RX67"/>
<dbReference type="SUPFAM" id="SSF51230">
    <property type="entry name" value="Single hybrid motif"/>
    <property type="match status" value="1"/>
</dbReference>
<keyword evidence="5 8" id="KW-0443">Lipid metabolism</keyword>
<name>A0A2T0RX67_9ACTN</name>
<dbReference type="CDD" id="cd06850">
    <property type="entry name" value="biotinyl_domain"/>
    <property type="match status" value="1"/>
</dbReference>
<evidence type="ECO:0000256" key="4">
    <source>
        <dbReference type="ARBA" id="ARBA00022832"/>
    </source>
</evidence>
<sequence>MSDTGRAALDAATTEEHRIALIRREALALISAAPARCTRVRLEVGDCVVEMSWEQPAVAPAAPVAPAAAVTVTATPAAPVTVVAEAAPADDSHSVTSPMVGTFYRAPEPGAHPFVEVGDRVEVGDPVGIVEAMKLMNQIVSDVAGVVVAVDVADADGVEFGQTLVRVKADGS</sequence>
<dbReference type="PROSITE" id="PS50968">
    <property type="entry name" value="BIOTINYL_LIPOYL"/>
    <property type="match status" value="1"/>
</dbReference>